<accession>A0A1I0SAI2</accession>
<dbReference type="EMBL" id="FOJG01000002">
    <property type="protein sequence ID" value="SEW53519.1"/>
    <property type="molecule type" value="Genomic_DNA"/>
</dbReference>
<name>A0A1I0SAI2_9BACT</name>
<gene>
    <name evidence="1" type="ORF">SAMN04488122_5530</name>
</gene>
<protein>
    <submittedName>
        <fullName evidence="1">Uncharacterized protein</fullName>
    </submittedName>
</protein>
<dbReference type="RefSeq" id="WP_089900714.1">
    <property type="nucleotide sequence ID" value="NZ_FOJG01000002.1"/>
</dbReference>
<proteinExistence type="predicted"/>
<keyword evidence="2" id="KW-1185">Reference proteome</keyword>
<dbReference type="Proteomes" id="UP000199310">
    <property type="component" value="Unassembled WGS sequence"/>
</dbReference>
<organism evidence="1 2">
    <name type="scientific">Chitinophaga arvensicola</name>
    <dbReference type="NCBI Taxonomy" id="29529"/>
    <lineage>
        <taxon>Bacteria</taxon>
        <taxon>Pseudomonadati</taxon>
        <taxon>Bacteroidota</taxon>
        <taxon>Chitinophagia</taxon>
        <taxon>Chitinophagales</taxon>
        <taxon>Chitinophagaceae</taxon>
        <taxon>Chitinophaga</taxon>
    </lineage>
</organism>
<sequence>MKSLEEIREMLESELNRCIPITKKIAGPMEYFNEYLGNTSFLLVGLLGAHLREDNDKWISIRWMDDSLITDFNLTDHSLSIKGIAIWGIENDMEQWTEPFIFEVALENNGAVDTSSYSFLFGKTGYPEVSYDYFRKDRSIWASNKAAWRYVISIKPEKSFESTKE</sequence>
<dbReference type="AlphaFoldDB" id="A0A1I0SAI2"/>
<dbReference type="OrthoDB" id="1264293at2"/>
<evidence type="ECO:0000313" key="1">
    <source>
        <dbReference type="EMBL" id="SEW53519.1"/>
    </source>
</evidence>
<reference evidence="2" key="1">
    <citation type="submission" date="2016-10" db="EMBL/GenBank/DDBJ databases">
        <authorList>
            <person name="Varghese N."/>
            <person name="Submissions S."/>
        </authorList>
    </citation>
    <scope>NUCLEOTIDE SEQUENCE [LARGE SCALE GENOMIC DNA]</scope>
    <source>
        <strain evidence="2">DSM 3695</strain>
    </source>
</reference>
<evidence type="ECO:0000313" key="2">
    <source>
        <dbReference type="Proteomes" id="UP000199310"/>
    </source>
</evidence>